<evidence type="ECO:0000259" key="1">
    <source>
        <dbReference type="Pfam" id="PF20150"/>
    </source>
</evidence>
<evidence type="ECO:0000313" key="3">
    <source>
        <dbReference type="Proteomes" id="UP001408356"/>
    </source>
</evidence>
<gene>
    <name evidence="2" type="ORF">SUNI508_00119</name>
</gene>
<organism evidence="2 3">
    <name type="scientific">Seiridium unicorne</name>
    <dbReference type="NCBI Taxonomy" id="138068"/>
    <lineage>
        <taxon>Eukaryota</taxon>
        <taxon>Fungi</taxon>
        <taxon>Dikarya</taxon>
        <taxon>Ascomycota</taxon>
        <taxon>Pezizomycotina</taxon>
        <taxon>Sordariomycetes</taxon>
        <taxon>Xylariomycetidae</taxon>
        <taxon>Amphisphaeriales</taxon>
        <taxon>Sporocadaceae</taxon>
        <taxon>Seiridium</taxon>
    </lineage>
</organism>
<proteinExistence type="predicted"/>
<dbReference type="InterPro" id="IPR045518">
    <property type="entry name" value="2EXR"/>
</dbReference>
<keyword evidence="3" id="KW-1185">Reference proteome</keyword>
<reference evidence="2 3" key="1">
    <citation type="journal article" date="2024" name="J. Plant Pathol.">
        <title>Sequence and assembly of the genome of Seiridium unicorne, isolate CBS 538.82, causal agent of cypress canker disease.</title>
        <authorList>
            <person name="Scali E."/>
            <person name="Rocca G.D."/>
            <person name="Danti R."/>
            <person name="Garbelotto M."/>
            <person name="Barberini S."/>
            <person name="Baroncelli R."/>
            <person name="Emiliani G."/>
        </authorList>
    </citation>
    <scope>NUCLEOTIDE SEQUENCE [LARGE SCALE GENOMIC DNA]</scope>
    <source>
        <strain evidence="2 3">BM-138-508</strain>
    </source>
</reference>
<comment type="caution">
    <text evidence="2">The sequence shown here is derived from an EMBL/GenBank/DDBJ whole genome shotgun (WGS) entry which is preliminary data.</text>
</comment>
<feature type="domain" description="2EXR" evidence="1">
    <location>
        <begin position="7"/>
        <end position="119"/>
    </location>
</feature>
<dbReference type="EMBL" id="JARVKF010000001">
    <property type="protein sequence ID" value="KAK9426592.1"/>
    <property type="molecule type" value="Genomic_DNA"/>
</dbReference>
<name>A0ABR2VI30_9PEZI</name>
<protein>
    <recommendedName>
        <fullName evidence="1">2EXR domain-containing protein</fullName>
    </recommendedName>
</protein>
<sequence length="248" mass="28861">MGQPCEFRPFPRLPPELRRHIWLDYFQSPRVHAILEVCPRRQIYKHTTFSMSWDTRITREAHWVATEYEKQRSTTYSTANASMSTSNDALIACYKRWGTQARPCQSLALAYVDWEQDVIYLGPMCFGDPFEIMTTPAWAGAIEHLAIHITPGDLGLAETRFLPFFASLRTLYIVVNPRKGNEHLWRMRRRDEYGFVVIDQEMEYGLTAFANDASRSIGYIRQFRGLVGALHRLHFVSVKVVLNLDFHL</sequence>
<evidence type="ECO:0000313" key="2">
    <source>
        <dbReference type="EMBL" id="KAK9426592.1"/>
    </source>
</evidence>
<accession>A0ABR2VI30</accession>
<dbReference type="PANTHER" id="PTHR35910:SF1">
    <property type="entry name" value="2EXR DOMAIN-CONTAINING PROTEIN"/>
    <property type="match status" value="1"/>
</dbReference>
<dbReference type="PANTHER" id="PTHR35910">
    <property type="entry name" value="2EXR DOMAIN-CONTAINING PROTEIN"/>
    <property type="match status" value="1"/>
</dbReference>
<dbReference type="Pfam" id="PF20150">
    <property type="entry name" value="2EXR"/>
    <property type="match status" value="1"/>
</dbReference>
<dbReference type="Proteomes" id="UP001408356">
    <property type="component" value="Unassembled WGS sequence"/>
</dbReference>